<evidence type="ECO:0000256" key="2">
    <source>
        <dbReference type="ARBA" id="ARBA00022485"/>
    </source>
</evidence>
<feature type="domain" description="4Fe-4S ferredoxin-type" evidence="6">
    <location>
        <begin position="347"/>
        <end position="375"/>
    </location>
</feature>
<proteinExistence type="predicted"/>
<dbReference type="AlphaFoldDB" id="R1CB89"/>
<comment type="caution">
    <text evidence="7">The sequence shown here is derived from an EMBL/GenBank/DDBJ whole genome shotgun (WGS) entry which is preliminary data.</text>
</comment>
<accession>R1CB89</accession>
<dbReference type="Proteomes" id="UP000013378">
    <property type="component" value="Unassembled WGS sequence"/>
</dbReference>
<dbReference type="InterPro" id="IPR050157">
    <property type="entry name" value="PSI_iron-sulfur_center"/>
</dbReference>
<evidence type="ECO:0000256" key="3">
    <source>
        <dbReference type="ARBA" id="ARBA00022723"/>
    </source>
</evidence>
<evidence type="ECO:0000256" key="5">
    <source>
        <dbReference type="ARBA" id="ARBA00023014"/>
    </source>
</evidence>
<dbReference type="InterPro" id="IPR017896">
    <property type="entry name" value="4Fe4S_Fe-S-bd"/>
</dbReference>
<dbReference type="Pfam" id="PF13237">
    <property type="entry name" value="Fer4_10"/>
    <property type="match status" value="1"/>
</dbReference>
<name>R1CB89_9FIRM</name>
<dbReference type="Pfam" id="PF04015">
    <property type="entry name" value="DUF362"/>
    <property type="match status" value="1"/>
</dbReference>
<dbReference type="PANTHER" id="PTHR24960:SF76">
    <property type="entry name" value="4FE-4S FERREDOXIN-TYPE DOMAIN-CONTAINING PROTEIN"/>
    <property type="match status" value="1"/>
</dbReference>
<evidence type="ECO:0000259" key="6">
    <source>
        <dbReference type="PROSITE" id="PS51379"/>
    </source>
</evidence>
<dbReference type="OrthoDB" id="9807879at2"/>
<dbReference type="PROSITE" id="PS51379">
    <property type="entry name" value="4FE4S_FER_2"/>
    <property type="match status" value="2"/>
</dbReference>
<evidence type="ECO:0000313" key="7">
    <source>
        <dbReference type="EMBL" id="EOC99574.1"/>
    </source>
</evidence>
<dbReference type="EMBL" id="ARZA01000267">
    <property type="protein sequence ID" value="EOC99574.1"/>
    <property type="molecule type" value="Genomic_DNA"/>
</dbReference>
<protein>
    <submittedName>
        <fullName evidence="7">Iron-sulfur cluster-binding protein</fullName>
    </submittedName>
</protein>
<dbReference type="eggNOG" id="COG1143">
    <property type="taxonomic scope" value="Bacteria"/>
</dbReference>
<dbReference type="PROSITE" id="PS00198">
    <property type="entry name" value="4FE4S_FER_1"/>
    <property type="match status" value="1"/>
</dbReference>
<organism evidence="7 8">
    <name type="scientific">Caldisalinibacter kiritimatiensis</name>
    <dbReference type="NCBI Taxonomy" id="1304284"/>
    <lineage>
        <taxon>Bacteria</taxon>
        <taxon>Bacillati</taxon>
        <taxon>Bacillota</taxon>
        <taxon>Tissierellia</taxon>
        <taxon>Tissierellales</taxon>
        <taxon>Thermohalobacteraceae</taxon>
        <taxon>Caldisalinibacter</taxon>
    </lineage>
</organism>
<sequence>MEKTQVSLVECRDYNYDLVKKSVVKSFENLGGIEKYINKGETVLLKINLLMKKRPEEATTTHPAVVKALAEVIIEYGANVLIGDSPGGPFNERMLKGIYKVCGMEKVAEETGANLNYNTNEMTVKNDKGKILRNLTVTEMLKDVDKVISVSKLKTHGMATFTGAVKNMFGIIPGVLKAEYHLKMPDIKDFSDVLVDICEYANPVLSFMDGIVGMEGEGPSAGDPREVGVLISSTSPHHLDVVATSIINLKPTDVPTIQRSVERGLCKGNLDDVKLIGGSIEKFRIEDFKVPKTKSIDFISDILPKPVVNMLNSMLRPKPVFNYKDCVGCGDCAANCPPKVIEMVNNRPVVDLDGCIRCFCCQELCPKEAVTIRRPLLMRVLSKL</sequence>
<keyword evidence="3" id="KW-0479">Metal-binding</keyword>
<dbReference type="RefSeq" id="WP_006316904.1">
    <property type="nucleotide sequence ID" value="NZ_ARZA01000267.1"/>
</dbReference>
<dbReference type="PATRIC" id="fig|1304284.3.peg.2363"/>
<dbReference type="eggNOG" id="COG2006">
    <property type="taxonomic scope" value="Bacteria"/>
</dbReference>
<keyword evidence="8" id="KW-1185">Reference proteome</keyword>
<dbReference type="SUPFAM" id="SSF54862">
    <property type="entry name" value="4Fe-4S ferredoxins"/>
    <property type="match status" value="1"/>
</dbReference>
<feature type="domain" description="4Fe-4S ferredoxin-type" evidence="6">
    <location>
        <begin position="317"/>
        <end position="346"/>
    </location>
</feature>
<dbReference type="InterPro" id="IPR007160">
    <property type="entry name" value="DUF362"/>
</dbReference>
<evidence type="ECO:0000256" key="4">
    <source>
        <dbReference type="ARBA" id="ARBA00023004"/>
    </source>
</evidence>
<dbReference type="STRING" id="1304284.L21TH_2409"/>
<reference evidence="7 8" key="1">
    <citation type="journal article" date="2015" name="Geomicrobiol. J.">
        <title>Caldisalinibacter kiritimatiensis gen. nov., sp. nov., a moderately thermohalophilic thiosulfate-reducing bacterium from a hypersaline microbial mat.</title>
        <authorList>
            <person name="Ben Hania W."/>
            <person name="Joseph M."/>
            <person name="Fiebig A."/>
            <person name="Bunk B."/>
            <person name="Klenk H.-P."/>
            <person name="Fardeau M.-L."/>
            <person name="Spring S."/>
        </authorList>
    </citation>
    <scope>NUCLEOTIDE SEQUENCE [LARGE SCALE GENOMIC DNA]</scope>
    <source>
        <strain evidence="7 8">L21-TH-D2</strain>
    </source>
</reference>
<dbReference type="Gene3D" id="3.30.70.20">
    <property type="match status" value="1"/>
</dbReference>
<keyword evidence="5" id="KW-0411">Iron-sulfur</keyword>
<keyword evidence="4" id="KW-0408">Iron</keyword>
<dbReference type="InterPro" id="IPR017900">
    <property type="entry name" value="4Fe4S_Fe_S_CS"/>
</dbReference>
<dbReference type="GO" id="GO:0046872">
    <property type="term" value="F:metal ion binding"/>
    <property type="evidence" value="ECO:0007669"/>
    <property type="project" value="UniProtKB-KW"/>
</dbReference>
<dbReference type="PANTHER" id="PTHR24960">
    <property type="entry name" value="PHOTOSYSTEM I IRON-SULFUR CENTER-RELATED"/>
    <property type="match status" value="1"/>
</dbReference>
<gene>
    <name evidence="7" type="ORF">L21TH_2409</name>
</gene>
<evidence type="ECO:0000256" key="1">
    <source>
        <dbReference type="ARBA" id="ARBA00003532"/>
    </source>
</evidence>
<comment type="function">
    <text evidence="1">Ferredoxins are iron-sulfur proteins that transfer electrons in a wide variety of metabolic reactions.</text>
</comment>
<dbReference type="GO" id="GO:0051539">
    <property type="term" value="F:4 iron, 4 sulfur cluster binding"/>
    <property type="evidence" value="ECO:0007669"/>
    <property type="project" value="UniProtKB-KW"/>
</dbReference>
<keyword evidence="2" id="KW-0004">4Fe-4S</keyword>
<evidence type="ECO:0000313" key="8">
    <source>
        <dbReference type="Proteomes" id="UP000013378"/>
    </source>
</evidence>